<proteinExistence type="predicted"/>
<dbReference type="Proteomes" id="UP001233999">
    <property type="component" value="Unassembled WGS sequence"/>
</dbReference>
<name>A0AAD8A2I3_DIPPU</name>
<gene>
    <name evidence="1" type="ORF">L9F63_002272</name>
</gene>
<comment type="caution">
    <text evidence="1">The sequence shown here is derived from an EMBL/GenBank/DDBJ whole genome shotgun (WGS) entry which is preliminary data.</text>
</comment>
<feature type="non-terminal residue" evidence="1">
    <location>
        <position position="70"/>
    </location>
</feature>
<dbReference type="EMBL" id="JASPKZ010003882">
    <property type="protein sequence ID" value="KAJ9591201.1"/>
    <property type="molecule type" value="Genomic_DNA"/>
</dbReference>
<accession>A0AAD8A2I3</accession>
<evidence type="ECO:0000313" key="2">
    <source>
        <dbReference type="Proteomes" id="UP001233999"/>
    </source>
</evidence>
<reference evidence="1" key="1">
    <citation type="journal article" date="2023" name="IScience">
        <title>Live-bearing cockroach genome reveals convergent evolutionary mechanisms linked to viviparity in insects and beyond.</title>
        <authorList>
            <person name="Fouks B."/>
            <person name="Harrison M.C."/>
            <person name="Mikhailova A.A."/>
            <person name="Marchal E."/>
            <person name="English S."/>
            <person name="Carruthers M."/>
            <person name="Jennings E.C."/>
            <person name="Chiamaka E.L."/>
            <person name="Frigard R.A."/>
            <person name="Pippel M."/>
            <person name="Attardo G.M."/>
            <person name="Benoit J.B."/>
            <person name="Bornberg-Bauer E."/>
            <person name="Tobe S.S."/>
        </authorList>
    </citation>
    <scope>NUCLEOTIDE SEQUENCE</scope>
    <source>
        <strain evidence="1">Stay&amp;Tobe</strain>
    </source>
</reference>
<dbReference type="AlphaFoldDB" id="A0AAD8A2I3"/>
<protein>
    <submittedName>
        <fullName evidence="1">Uncharacterized protein</fullName>
    </submittedName>
</protein>
<sequence length="70" mass="8293">NIPPNKFGVQPYTSFSITFLSSNRWDVVYNLSPTLRSYCSQRGRWQNYARFPLKMNFLYKIGFGPDIKHK</sequence>
<feature type="non-terminal residue" evidence="1">
    <location>
        <position position="1"/>
    </location>
</feature>
<reference evidence="1" key="2">
    <citation type="submission" date="2023-05" db="EMBL/GenBank/DDBJ databases">
        <authorList>
            <person name="Fouks B."/>
        </authorList>
    </citation>
    <scope>NUCLEOTIDE SEQUENCE</scope>
    <source>
        <strain evidence="1">Stay&amp;Tobe</strain>
        <tissue evidence="1">Testes</tissue>
    </source>
</reference>
<keyword evidence="2" id="KW-1185">Reference proteome</keyword>
<organism evidence="1 2">
    <name type="scientific">Diploptera punctata</name>
    <name type="common">Pacific beetle cockroach</name>
    <dbReference type="NCBI Taxonomy" id="6984"/>
    <lineage>
        <taxon>Eukaryota</taxon>
        <taxon>Metazoa</taxon>
        <taxon>Ecdysozoa</taxon>
        <taxon>Arthropoda</taxon>
        <taxon>Hexapoda</taxon>
        <taxon>Insecta</taxon>
        <taxon>Pterygota</taxon>
        <taxon>Neoptera</taxon>
        <taxon>Polyneoptera</taxon>
        <taxon>Dictyoptera</taxon>
        <taxon>Blattodea</taxon>
        <taxon>Blaberoidea</taxon>
        <taxon>Blaberidae</taxon>
        <taxon>Diplopterinae</taxon>
        <taxon>Diploptera</taxon>
    </lineage>
</organism>
<evidence type="ECO:0000313" key="1">
    <source>
        <dbReference type="EMBL" id="KAJ9591201.1"/>
    </source>
</evidence>